<evidence type="ECO:0000313" key="2">
    <source>
        <dbReference type="Proteomes" id="UP001054252"/>
    </source>
</evidence>
<evidence type="ECO:0000313" key="1">
    <source>
        <dbReference type="EMBL" id="GKU99955.1"/>
    </source>
</evidence>
<protein>
    <submittedName>
        <fullName evidence="1">Uncharacterized protein</fullName>
    </submittedName>
</protein>
<reference evidence="1 2" key="1">
    <citation type="journal article" date="2021" name="Commun. Biol.">
        <title>The genome of Shorea leprosula (Dipterocarpaceae) highlights the ecological relevance of drought in aseasonal tropical rainforests.</title>
        <authorList>
            <person name="Ng K.K.S."/>
            <person name="Kobayashi M.J."/>
            <person name="Fawcett J.A."/>
            <person name="Hatakeyama M."/>
            <person name="Paape T."/>
            <person name="Ng C.H."/>
            <person name="Ang C.C."/>
            <person name="Tnah L.H."/>
            <person name="Lee C.T."/>
            <person name="Nishiyama T."/>
            <person name="Sese J."/>
            <person name="O'Brien M.J."/>
            <person name="Copetti D."/>
            <person name="Mohd Noor M.I."/>
            <person name="Ong R.C."/>
            <person name="Putra M."/>
            <person name="Sireger I.Z."/>
            <person name="Indrioko S."/>
            <person name="Kosugi Y."/>
            <person name="Izuno A."/>
            <person name="Isagi Y."/>
            <person name="Lee S.L."/>
            <person name="Shimizu K.K."/>
        </authorList>
    </citation>
    <scope>NUCLEOTIDE SEQUENCE [LARGE SCALE GENOMIC DNA]</scope>
    <source>
        <strain evidence="1">214</strain>
    </source>
</reference>
<accession>A0AAV5IMW8</accession>
<sequence>MHEDLSQVARFEEAQPAGFEGAQAAGFKGAQAVEFLNPYLQHLDPFIFSPLTQPKSGSFHFLSFYPTLDLGSFAGSHLLSFMLHADETDDDEQEEDKVVND</sequence>
<dbReference type="Proteomes" id="UP001054252">
    <property type="component" value="Unassembled WGS sequence"/>
</dbReference>
<name>A0AAV5IMW8_9ROSI</name>
<proteinExistence type="predicted"/>
<dbReference type="AlphaFoldDB" id="A0AAV5IMW8"/>
<dbReference type="EMBL" id="BPVZ01000015">
    <property type="protein sequence ID" value="GKU99955.1"/>
    <property type="molecule type" value="Genomic_DNA"/>
</dbReference>
<keyword evidence="2" id="KW-1185">Reference proteome</keyword>
<gene>
    <name evidence="1" type="ORF">SLEP1_g12729</name>
</gene>
<comment type="caution">
    <text evidence="1">The sequence shown here is derived from an EMBL/GenBank/DDBJ whole genome shotgun (WGS) entry which is preliminary data.</text>
</comment>
<organism evidence="1 2">
    <name type="scientific">Rubroshorea leprosula</name>
    <dbReference type="NCBI Taxonomy" id="152421"/>
    <lineage>
        <taxon>Eukaryota</taxon>
        <taxon>Viridiplantae</taxon>
        <taxon>Streptophyta</taxon>
        <taxon>Embryophyta</taxon>
        <taxon>Tracheophyta</taxon>
        <taxon>Spermatophyta</taxon>
        <taxon>Magnoliopsida</taxon>
        <taxon>eudicotyledons</taxon>
        <taxon>Gunneridae</taxon>
        <taxon>Pentapetalae</taxon>
        <taxon>rosids</taxon>
        <taxon>malvids</taxon>
        <taxon>Malvales</taxon>
        <taxon>Dipterocarpaceae</taxon>
        <taxon>Rubroshorea</taxon>
    </lineage>
</organism>